<reference evidence="1" key="1">
    <citation type="journal article" date="2011" name="Genome Biol.">
        <title>The draft genome of the carcinogenic human liver fluke Clonorchis sinensis.</title>
        <authorList>
            <person name="Wang X."/>
            <person name="Chen W."/>
            <person name="Huang Y."/>
            <person name="Sun J."/>
            <person name="Men J."/>
            <person name="Liu H."/>
            <person name="Luo F."/>
            <person name="Guo L."/>
            <person name="Lv X."/>
            <person name="Deng C."/>
            <person name="Zhou C."/>
            <person name="Fan Y."/>
            <person name="Li X."/>
            <person name="Huang L."/>
            <person name="Hu Y."/>
            <person name="Liang C."/>
            <person name="Hu X."/>
            <person name="Xu J."/>
            <person name="Yu X."/>
        </authorList>
    </citation>
    <scope>NUCLEOTIDE SEQUENCE [LARGE SCALE GENOMIC DNA]</scope>
    <source>
        <strain evidence="1">Henan</strain>
    </source>
</reference>
<dbReference type="EMBL" id="DF142830">
    <property type="protein sequence ID" value="GAA47199.1"/>
    <property type="molecule type" value="Genomic_DNA"/>
</dbReference>
<gene>
    <name evidence="1" type="ORF">CLF_100073</name>
</gene>
<keyword evidence="2" id="KW-1185">Reference proteome</keyword>
<dbReference type="Proteomes" id="UP000008909">
    <property type="component" value="Unassembled WGS sequence"/>
</dbReference>
<proteinExistence type="predicted"/>
<organism evidence="1 2">
    <name type="scientific">Clonorchis sinensis</name>
    <name type="common">Chinese liver fluke</name>
    <dbReference type="NCBI Taxonomy" id="79923"/>
    <lineage>
        <taxon>Eukaryota</taxon>
        <taxon>Metazoa</taxon>
        <taxon>Spiralia</taxon>
        <taxon>Lophotrochozoa</taxon>
        <taxon>Platyhelminthes</taxon>
        <taxon>Trematoda</taxon>
        <taxon>Digenea</taxon>
        <taxon>Opisthorchiida</taxon>
        <taxon>Opisthorchiata</taxon>
        <taxon>Opisthorchiidae</taxon>
        <taxon>Clonorchis</taxon>
    </lineage>
</organism>
<reference key="2">
    <citation type="submission" date="2011-10" db="EMBL/GenBank/DDBJ databases">
        <title>The genome and transcriptome sequence of Clonorchis sinensis provide insights into the carcinogenic liver fluke.</title>
        <authorList>
            <person name="Wang X."/>
            <person name="Huang Y."/>
            <person name="Chen W."/>
            <person name="Liu H."/>
            <person name="Guo L."/>
            <person name="Chen Y."/>
            <person name="Luo F."/>
            <person name="Zhou W."/>
            <person name="Sun J."/>
            <person name="Mao Q."/>
            <person name="Liang P."/>
            <person name="Zhou C."/>
            <person name="Tian Y."/>
            <person name="Men J."/>
            <person name="Lv X."/>
            <person name="Huang L."/>
            <person name="Zhou J."/>
            <person name="Hu Y."/>
            <person name="Li R."/>
            <person name="Zhang F."/>
            <person name="Lei H."/>
            <person name="Li X."/>
            <person name="Hu X."/>
            <person name="Liang C."/>
            <person name="Xu J."/>
            <person name="Wu Z."/>
            <person name="Yu X."/>
        </authorList>
    </citation>
    <scope>NUCLEOTIDE SEQUENCE</scope>
    <source>
        <strain>Henan</strain>
    </source>
</reference>
<dbReference type="AlphaFoldDB" id="G7Y2M6"/>
<sequence>MSDNDYRYHDDRFVTYFTDVFNTPDRLPPEHTKTALLTASGMLDTTCTTRRLRKLKPSMCCPIILQFQDENDAVRLLTSQALLCSTEKFRTIKIKAARTGTQRKLTKKLPPSTLPTDALLNTSSTHMINKVTKPPIVQTTGASTNGAHRCPIANLRSTCATANSIPYAVLPKPVAPPTASTRVDAPLIPLNSQCYMITPSTEPTPNYSAPSSFIALQGPGHSTAPTSGVSALPLMKTPNVSISPVDLSPEGGLGVSEYDRNIFKEREHAVGMLVVNPANLCVVVDKTYE</sequence>
<evidence type="ECO:0000313" key="2">
    <source>
        <dbReference type="Proteomes" id="UP000008909"/>
    </source>
</evidence>
<protein>
    <submittedName>
        <fullName evidence="1">Uncharacterized protein</fullName>
    </submittedName>
</protein>
<evidence type="ECO:0000313" key="1">
    <source>
        <dbReference type="EMBL" id="GAA47199.1"/>
    </source>
</evidence>
<name>G7Y2M6_CLOSI</name>
<accession>G7Y2M6</accession>